<comment type="catalytic activity">
    <reaction evidence="17">
        <text>L-threonyl-[protein] + ATP = O-phospho-L-threonyl-[protein] + ADP + H(+)</text>
        <dbReference type="Rhea" id="RHEA:46608"/>
        <dbReference type="Rhea" id="RHEA-COMP:11060"/>
        <dbReference type="Rhea" id="RHEA-COMP:11605"/>
        <dbReference type="ChEBI" id="CHEBI:15378"/>
        <dbReference type="ChEBI" id="CHEBI:30013"/>
        <dbReference type="ChEBI" id="CHEBI:30616"/>
        <dbReference type="ChEBI" id="CHEBI:61977"/>
        <dbReference type="ChEBI" id="CHEBI:456216"/>
        <dbReference type="EC" id="2.7.11.1"/>
    </reaction>
</comment>
<evidence type="ECO:0000256" key="8">
    <source>
        <dbReference type="ARBA" id="ARBA00022729"/>
    </source>
</evidence>
<evidence type="ECO:0000256" key="19">
    <source>
        <dbReference type="PROSITE-ProRule" id="PRU10141"/>
    </source>
</evidence>
<dbReference type="SUPFAM" id="SSF52058">
    <property type="entry name" value="L domain-like"/>
    <property type="match status" value="1"/>
</dbReference>
<dbReference type="PROSITE" id="PS50011">
    <property type="entry name" value="PROTEIN_KINASE_DOM"/>
    <property type="match status" value="1"/>
</dbReference>
<dbReference type="InterPro" id="IPR001611">
    <property type="entry name" value="Leu-rich_rpt"/>
</dbReference>
<evidence type="ECO:0000256" key="18">
    <source>
        <dbReference type="ARBA" id="ARBA00048679"/>
    </source>
</evidence>
<dbReference type="InterPro" id="IPR032675">
    <property type="entry name" value="LRR_dom_sf"/>
</dbReference>
<dbReference type="InterPro" id="IPR013210">
    <property type="entry name" value="LRR_N_plant-typ"/>
</dbReference>
<evidence type="ECO:0000256" key="5">
    <source>
        <dbReference type="ARBA" id="ARBA00022614"/>
    </source>
</evidence>
<comment type="caution">
    <text evidence="23">The sequence shown here is derived from an EMBL/GenBank/DDBJ whole genome shotgun (WGS) entry which is preliminary data.</text>
</comment>
<evidence type="ECO:0000256" key="12">
    <source>
        <dbReference type="ARBA" id="ARBA00022840"/>
    </source>
</evidence>
<evidence type="ECO:0000256" key="4">
    <source>
        <dbReference type="ARBA" id="ARBA00022527"/>
    </source>
</evidence>
<reference evidence="24" key="1">
    <citation type="submission" date="2024-07" db="EMBL/GenBank/DDBJ databases">
        <title>Two chromosome-level genome assemblies of Korean endemic species Abeliophyllum distichum and Forsythia ovata (Oleaceae).</title>
        <authorList>
            <person name="Jang H."/>
        </authorList>
    </citation>
    <scope>NUCLEOTIDE SEQUENCE [LARGE SCALE GENOMIC DNA]</scope>
</reference>
<dbReference type="Gene3D" id="3.80.10.10">
    <property type="entry name" value="Ribonuclease Inhibitor"/>
    <property type="match status" value="1"/>
</dbReference>
<evidence type="ECO:0000256" key="2">
    <source>
        <dbReference type="ARBA" id="ARBA00008684"/>
    </source>
</evidence>
<dbReference type="InterPro" id="IPR011009">
    <property type="entry name" value="Kinase-like_dom_sf"/>
</dbReference>
<comment type="subcellular location">
    <subcellularLocation>
        <location evidence="1">Membrane</location>
        <topology evidence="1">Single-pass type I membrane protein</topology>
    </subcellularLocation>
</comment>
<evidence type="ECO:0000256" key="11">
    <source>
        <dbReference type="ARBA" id="ARBA00022777"/>
    </source>
</evidence>
<evidence type="ECO:0000256" key="1">
    <source>
        <dbReference type="ARBA" id="ARBA00004479"/>
    </source>
</evidence>
<feature type="signal peptide" evidence="21">
    <location>
        <begin position="1"/>
        <end position="25"/>
    </location>
</feature>
<dbReference type="Proteomes" id="UP001604336">
    <property type="component" value="Unassembled WGS sequence"/>
</dbReference>
<evidence type="ECO:0000256" key="13">
    <source>
        <dbReference type="ARBA" id="ARBA00022989"/>
    </source>
</evidence>
<sequence length="639" mass="70851">MPPILSRSLLFLLYFLPNFFTLSLSYEARNPEVEALIAIRYGLNDPHGALSNWDEDSVDPCSWSMITCNSDNLVTAIGAPSQGLSGSLYGITANLTSLKQVLLQNNNISGHIPKELGNLPNLQTLDLSNNKLSGHIPESLGLLNHLQYLRLNNNNLSGVIPLSLARLPQLAFLDMSFNNLSGPVLSFPTKTFNIAGNPLICGSHSSESCSGLISYNPLSFSLKSSSRRTNSRKRAISLGISLSFVSVFLLAFGILFWRRSKNRKQSILDITNVQEEDVVRLGNLRNFTFKELQYATDNFRSKNILGAGGFGNVYRGKLEDGMLVAVKRLKDVTGTTGELQFRTELELISLAVHRNLLRVIGYCATPSERLLVYPYMSNRSVASRLRGKPALDWNRRKRIAIGAARGLLYLHEQCDPKIIHRDVKAANVLLDDYCEAVVGDFGLAKLLDHAESHVTTAVRGTVGHIAPEYLSTGQSSEKTDVFGFGILLLELITGMRALEFGKTVNQKGAMLEWVKKIHEEKKVELLVDRELGINYDEIDVGEMLQVAILCTQYLPAHRPKMSEVVRMLEGDGLAEKWAASHDYINTSTKFVLKNSKSHPTMTLGHDDTANDHSSMFGITMTMLMDDGYDTHCMELSGPR</sequence>
<evidence type="ECO:0000256" key="10">
    <source>
        <dbReference type="ARBA" id="ARBA00022741"/>
    </source>
</evidence>
<dbReference type="EMBL" id="JBFOLK010000013">
    <property type="protein sequence ID" value="KAL2465688.1"/>
    <property type="molecule type" value="Genomic_DNA"/>
</dbReference>
<keyword evidence="9" id="KW-0677">Repeat</keyword>
<dbReference type="InterPro" id="IPR000719">
    <property type="entry name" value="Prot_kinase_dom"/>
</dbReference>
<keyword evidence="8 21" id="KW-0732">Signal</keyword>
<dbReference type="AlphaFoldDB" id="A0ABD1PP53"/>
<keyword evidence="11" id="KW-0418">Kinase</keyword>
<keyword evidence="12 19" id="KW-0067">ATP-binding</keyword>
<evidence type="ECO:0000259" key="22">
    <source>
        <dbReference type="PROSITE" id="PS50011"/>
    </source>
</evidence>
<dbReference type="SUPFAM" id="SSF56112">
    <property type="entry name" value="Protein kinase-like (PK-like)"/>
    <property type="match status" value="1"/>
</dbReference>
<dbReference type="GO" id="GO:0004674">
    <property type="term" value="F:protein serine/threonine kinase activity"/>
    <property type="evidence" value="ECO:0007669"/>
    <property type="project" value="UniProtKB-KW"/>
</dbReference>
<dbReference type="Pfam" id="PF07714">
    <property type="entry name" value="PK_Tyr_Ser-Thr"/>
    <property type="match status" value="1"/>
</dbReference>
<dbReference type="Pfam" id="PF00560">
    <property type="entry name" value="LRR_1"/>
    <property type="match status" value="3"/>
</dbReference>
<feature type="binding site" evidence="19">
    <location>
        <position position="327"/>
    </location>
    <ligand>
        <name>ATP</name>
        <dbReference type="ChEBI" id="CHEBI:30616"/>
    </ligand>
</feature>
<name>A0ABD1PP53_9LAMI</name>
<keyword evidence="5" id="KW-0433">Leucine-rich repeat</keyword>
<dbReference type="Gene3D" id="3.30.200.20">
    <property type="entry name" value="Phosphorylase Kinase, domain 1"/>
    <property type="match status" value="1"/>
</dbReference>
<keyword evidence="4" id="KW-0723">Serine/threonine-protein kinase</keyword>
<dbReference type="PROSITE" id="PS00107">
    <property type="entry name" value="PROTEIN_KINASE_ATP"/>
    <property type="match status" value="1"/>
</dbReference>
<evidence type="ECO:0000256" key="16">
    <source>
        <dbReference type="ARBA" id="ARBA00023180"/>
    </source>
</evidence>
<dbReference type="FunFam" id="1.10.510.10:FF:000016">
    <property type="entry name" value="Somatic embryogenesis receptor-like kinase 1"/>
    <property type="match status" value="1"/>
</dbReference>
<keyword evidence="7 20" id="KW-0812">Transmembrane</keyword>
<dbReference type="GO" id="GO:0016020">
    <property type="term" value="C:membrane"/>
    <property type="evidence" value="ECO:0007669"/>
    <property type="project" value="UniProtKB-SubCell"/>
</dbReference>
<dbReference type="EC" id="2.7.11.1" evidence="3"/>
<keyword evidence="13 20" id="KW-1133">Transmembrane helix</keyword>
<evidence type="ECO:0000256" key="6">
    <source>
        <dbReference type="ARBA" id="ARBA00022679"/>
    </source>
</evidence>
<comment type="similarity">
    <text evidence="2">Belongs to the protein kinase superfamily. Ser/Thr protein kinase family.</text>
</comment>
<keyword evidence="6" id="KW-0808">Transferase</keyword>
<dbReference type="SMART" id="SM00220">
    <property type="entry name" value="S_TKc"/>
    <property type="match status" value="1"/>
</dbReference>
<protein>
    <recommendedName>
        <fullName evidence="3">non-specific serine/threonine protein kinase</fullName>
        <ecNumber evidence="3">2.7.11.1</ecNumber>
    </recommendedName>
</protein>
<evidence type="ECO:0000256" key="9">
    <source>
        <dbReference type="ARBA" id="ARBA00022737"/>
    </source>
</evidence>
<comment type="catalytic activity">
    <reaction evidence="18">
        <text>L-seryl-[protein] + ATP = O-phospho-L-seryl-[protein] + ADP + H(+)</text>
        <dbReference type="Rhea" id="RHEA:17989"/>
        <dbReference type="Rhea" id="RHEA-COMP:9863"/>
        <dbReference type="Rhea" id="RHEA-COMP:11604"/>
        <dbReference type="ChEBI" id="CHEBI:15378"/>
        <dbReference type="ChEBI" id="CHEBI:29999"/>
        <dbReference type="ChEBI" id="CHEBI:30616"/>
        <dbReference type="ChEBI" id="CHEBI:83421"/>
        <dbReference type="ChEBI" id="CHEBI:456216"/>
        <dbReference type="EC" id="2.7.11.1"/>
    </reaction>
</comment>
<dbReference type="FunFam" id="3.80.10.10:FF:000021">
    <property type="entry name" value="Putative LRR receptor-like serine/threonine-protein kinase"/>
    <property type="match status" value="1"/>
</dbReference>
<keyword evidence="10 19" id="KW-0547">Nucleotide-binding</keyword>
<evidence type="ECO:0000256" key="17">
    <source>
        <dbReference type="ARBA" id="ARBA00047899"/>
    </source>
</evidence>
<accession>A0ABD1PP53</accession>
<dbReference type="PROSITE" id="PS00108">
    <property type="entry name" value="PROTEIN_KINASE_ST"/>
    <property type="match status" value="1"/>
</dbReference>
<dbReference type="Pfam" id="PF08263">
    <property type="entry name" value="LRRNT_2"/>
    <property type="match status" value="1"/>
</dbReference>
<keyword evidence="24" id="KW-1185">Reference proteome</keyword>
<dbReference type="GO" id="GO:0048638">
    <property type="term" value="P:regulation of developmental growth"/>
    <property type="evidence" value="ECO:0007669"/>
    <property type="project" value="UniProtKB-ARBA"/>
</dbReference>
<evidence type="ECO:0000256" key="20">
    <source>
        <dbReference type="SAM" id="Phobius"/>
    </source>
</evidence>
<dbReference type="InterPro" id="IPR001245">
    <property type="entry name" value="Ser-Thr/Tyr_kinase_cat_dom"/>
</dbReference>
<keyword evidence="14 20" id="KW-0472">Membrane</keyword>
<proteinExistence type="inferred from homology"/>
<feature type="chain" id="PRO_5044859902" description="non-specific serine/threonine protein kinase" evidence="21">
    <location>
        <begin position="26"/>
        <end position="639"/>
    </location>
</feature>
<evidence type="ECO:0000256" key="15">
    <source>
        <dbReference type="ARBA" id="ARBA00023170"/>
    </source>
</evidence>
<dbReference type="PRINTS" id="PR00019">
    <property type="entry name" value="LEURICHRPT"/>
</dbReference>
<dbReference type="FunFam" id="3.30.200.20:FF:000015">
    <property type="entry name" value="Somatic embryogenesis receptor kinase 1"/>
    <property type="match status" value="1"/>
</dbReference>
<evidence type="ECO:0000256" key="21">
    <source>
        <dbReference type="SAM" id="SignalP"/>
    </source>
</evidence>
<dbReference type="InterPro" id="IPR008271">
    <property type="entry name" value="Ser/Thr_kinase_AS"/>
</dbReference>
<gene>
    <name evidence="23" type="ORF">Adt_41539</name>
</gene>
<keyword evidence="15" id="KW-0675">Receptor</keyword>
<evidence type="ECO:0000256" key="3">
    <source>
        <dbReference type="ARBA" id="ARBA00012513"/>
    </source>
</evidence>
<evidence type="ECO:0000256" key="7">
    <source>
        <dbReference type="ARBA" id="ARBA00022692"/>
    </source>
</evidence>
<feature type="transmembrane region" description="Helical" evidence="20">
    <location>
        <begin position="235"/>
        <end position="257"/>
    </location>
</feature>
<dbReference type="GO" id="GO:0005524">
    <property type="term" value="F:ATP binding"/>
    <property type="evidence" value="ECO:0007669"/>
    <property type="project" value="UniProtKB-UniRule"/>
</dbReference>
<evidence type="ECO:0000313" key="23">
    <source>
        <dbReference type="EMBL" id="KAL2465688.1"/>
    </source>
</evidence>
<keyword evidence="16" id="KW-0325">Glycoprotein</keyword>
<feature type="domain" description="Protein kinase" evidence="22">
    <location>
        <begin position="299"/>
        <end position="584"/>
    </location>
</feature>
<dbReference type="PROSITE" id="PS51450">
    <property type="entry name" value="LRR"/>
    <property type="match status" value="1"/>
</dbReference>
<dbReference type="PANTHER" id="PTHR47988">
    <property type="entry name" value="SOMATIC EMBRYOGENESIS RECEPTOR KINASE 1"/>
    <property type="match status" value="1"/>
</dbReference>
<evidence type="ECO:0000313" key="24">
    <source>
        <dbReference type="Proteomes" id="UP001604336"/>
    </source>
</evidence>
<dbReference type="Gene3D" id="1.10.510.10">
    <property type="entry name" value="Transferase(Phosphotransferase) domain 1"/>
    <property type="match status" value="1"/>
</dbReference>
<dbReference type="InterPro" id="IPR017441">
    <property type="entry name" value="Protein_kinase_ATP_BS"/>
</dbReference>
<organism evidence="23 24">
    <name type="scientific">Abeliophyllum distichum</name>
    <dbReference type="NCBI Taxonomy" id="126358"/>
    <lineage>
        <taxon>Eukaryota</taxon>
        <taxon>Viridiplantae</taxon>
        <taxon>Streptophyta</taxon>
        <taxon>Embryophyta</taxon>
        <taxon>Tracheophyta</taxon>
        <taxon>Spermatophyta</taxon>
        <taxon>Magnoliopsida</taxon>
        <taxon>eudicotyledons</taxon>
        <taxon>Gunneridae</taxon>
        <taxon>Pentapetalae</taxon>
        <taxon>asterids</taxon>
        <taxon>lamiids</taxon>
        <taxon>Lamiales</taxon>
        <taxon>Oleaceae</taxon>
        <taxon>Forsythieae</taxon>
        <taxon>Abeliophyllum</taxon>
    </lineage>
</organism>
<evidence type="ECO:0000256" key="14">
    <source>
        <dbReference type="ARBA" id="ARBA00023136"/>
    </source>
</evidence>